<dbReference type="InterPro" id="IPR036291">
    <property type="entry name" value="NAD(P)-bd_dom_sf"/>
</dbReference>
<gene>
    <name evidence="2" type="ORF">GCM10007415_08590</name>
</gene>
<dbReference type="InterPro" id="IPR001509">
    <property type="entry name" value="Epimerase_deHydtase"/>
</dbReference>
<protein>
    <submittedName>
        <fullName evidence="2">NAD-dependent epimerase</fullName>
    </submittedName>
</protein>
<sequence length="345" mass="37473">MSIYYLTFEALSSNYTETVVLVTGGTGFLGAVLIKRLIVAGVSVRATKRETSAIPAELTGLPGLQWVNADVNDFFALEDAFKGVTKVYHCAALISYRVADKKRLITVNVEGTANMVSLALEHQVRLLHVSSIAAVGQAKNNNEATEGDLWEYGPDQSGYAIAKYEAEMEVWRGIAEGLDGVIVNPALVIGPSARATDSGTSGSIFALLRRGLNFYPDGAVGLIDVDDVAKIMIALMDNPAITGQRFLLSNVNMAHKELLARCSVYLDRAAPTYRATPFMLSLAWRAAKFFSLFTGQRPLLTREAARAASRKLRFSNQKVVAATGITFKPIDDTLREICTELLTTQ</sequence>
<dbReference type="GO" id="GO:0004029">
    <property type="term" value="F:aldehyde dehydrogenase (NAD+) activity"/>
    <property type="evidence" value="ECO:0007669"/>
    <property type="project" value="TreeGrafter"/>
</dbReference>
<organism evidence="2 3">
    <name type="scientific">Parapedobacter pyrenivorans</name>
    <dbReference type="NCBI Taxonomy" id="1305674"/>
    <lineage>
        <taxon>Bacteria</taxon>
        <taxon>Pseudomonadati</taxon>
        <taxon>Bacteroidota</taxon>
        <taxon>Sphingobacteriia</taxon>
        <taxon>Sphingobacteriales</taxon>
        <taxon>Sphingobacteriaceae</taxon>
        <taxon>Parapedobacter</taxon>
    </lineage>
</organism>
<evidence type="ECO:0000259" key="1">
    <source>
        <dbReference type="Pfam" id="PF01370"/>
    </source>
</evidence>
<dbReference type="SUPFAM" id="SSF51735">
    <property type="entry name" value="NAD(P)-binding Rossmann-fold domains"/>
    <property type="match status" value="1"/>
</dbReference>
<dbReference type="AlphaFoldDB" id="A0A917HHH3"/>
<comment type="caution">
    <text evidence="2">The sequence shown here is derived from an EMBL/GenBank/DDBJ whole genome shotgun (WGS) entry which is preliminary data.</text>
</comment>
<dbReference type="EMBL" id="BMER01000001">
    <property type="protein sequence ID" value="GGG78776.1"/>
    <property type="molecule type" value="Genomic_DNA"/>
</dbReference>
<dbReference type="PANTHER" id="PTHR48079:SF6">
    <property type="entry name" value="NAD(P)-BINDING DOMAIN-CONTAINING PROTEIN-RELATED"/>
    <property type="match status" value="1"/>
</dbReference>
<dbReference type="GO" id="GO:0005737">
    <property type="term" value="C:cytoplasm"/>
    <property type="evidence" value="ECO:0007669"/>
    <property type="project" value="TreeGrafter"/>
</dbReference>
<accession>A0A917HHH3</accession>
<feature type="domain" description="NAD-dependent epimerase/dehydratase" evidence="1">
    <location>
        <begin position="20"/>
        <end position="240"/>
    </location>
</feature>
<reference evidence="2" key="1">
    <citation type="journal article" date="2014" name="Int. J. Syst. Evol. Microbiol.">
        <title>Complete genome sequence of Corynebacterium casei LMG S-19264T (=DSM 44701T), isolated from a smear-ripened cheese.</title>
        <authorList>
            <consortium name="US DOE Joint Genome Institute (JGI-PGF)"/>
            <person name="Walter F."/>
            <person name="Albersmeier A."/>
            <person name="Kalinowski J."/>
            <person name="Ruckert C."/>
        </authorList>
    </citation>
    <scope>NUCLEOTIDE SEQUENCE</scope>
    <source>
        <strain evidence="2">CGMCC 1.12195</strain>
    </source>
</reference>
<evidence type="ECO:0000313" key="2">
    <source>
        <dbReference type="EMBL" id="GGG78776.1"/>
    </source>
</evidence>
<dbReference type="RefSeq" id="WP_229738566.1">
    <property type="nucleotide sequence ID" value="NZ_BMER01000001.1"/>
</dbReference>
<dbReference type="PANTHER" id="PTHR48079">
    <property type="entry name" value="PROTEIN YEEZ"/>
    <property type="match status" value="1"/>
</dbReference>
<proteinExistence type="predicted"/>
<dbReference type="Gene3D" id="3.40.50.720">
    <property type="entry name" value="NAD(P)-binding Rossmann-like Domain"/>
    <property type="match status" value="1"/>
</dbReference>
<name>A0A917HHH3_9SPHI</name>
<evidence type="ECO:0000313" key="3">
    <source>
        <dbReference type="Proteomes" id="UP000660862"/>
    </source>
</evidence>
<dbReference type="Pfam" id="PF01370">
    <property type="entry name" value="Epimerase"/>
    <property type="match status" value="1"/>
</dbReference>
<dbReference type="InterPro" id="IPR051783">
    <property type="entry name" value="NAD(P)-dependent_oxidoreduct"/>
</dbReference>
<dbReference type="Proteomes" id="UP000660862">
    <property type="component" value="Unassembled WGS sequence"/>
</dbReference>
<keyword evidence="3" id="KW-1185">Reference proteome</keyword>
<reference evidence="2" key="2">
    <citation type="submission" date="2020-09" db="EMBL/GenBank/DDBJ databases">
        <authorList>
            <person name="Sun Q."/>
            <person name="Zhou Y."/>
        </authorList>
    </citation>
    <scope>NUCLEOTIDE SEQUENCE</scope>
    <source>
        <strain evidence="2">CGMCC 1.12195</strain>
    </source>
</reference>